<evidence type="ECO:0000313" key="3">
    <source>
        <dbReference type="Proteomes" id="UP001170481"/>
    </source>
</evidence>
<comment type="caution">
    <text evidence="2">The sequence shown here is derived from an EMBL/GenBank/DDBJ whole genome shotgun (WGS) entry which is preliminary data.</text>
</comment>
<accession>A0AAP4WVW8</accession>
<dbReference type="PANTHER" id="PTHR16128">
    <property type="entry name" value="FAD/NAD(P)-BINDING OXIDOREDUCTASE FAMILY PROTEIN"/>
    <property type="match status" value="1"/>
</dbReference>
<dbReference type="SUPFAM" id="SSF51905">
    <property type="entry name" value="FAD/NAD(P)-binding domain"/>
    <property type="match status" value="1"/>
</dbReference>
<dbReference type="RefSeq" id="WP_303570852.1">
    <property type="nucleotide sequence ID" value="NZ_JAUORK010000012.1"/>
</dbReference>
<sequence length="394" mass="42222">MPVSSIAIIGAGIAGLSAATRLAAQGHAVTIFEKARGPGGRLASRRTSEGPIDIGAQYFTARDPRFQSALEQWRAAGIVATWGEKLLSLGKSASDESQWQRLRDDSTRYVASPRMSALSRHLSEQLPAHASLHSETRITRLIAGDGTAPGKRWRLEDSDGDQHGPFDHVVISAPAPQARALLSTAGTDAQGVALAEDSLAPVLSEALAQVEMAPTWTLMATLETPLPALGGDADWQGLLVSRGDDGPLRCVMRQHSRPGRQTPTHARETLSLLATAGWSRANLEKSPQEVATLLWQAFEALPEIRELAPGWSQGKVTLTAHRWRYAHPTQTLPQTSAATGHNAHAYNVHAHNVCGQGRSGLWLAGDALRGPRVEDAWLSGHEVAEQLLNTLADS</sequence>
<dbReference type="GO" id="GO:0016491">
    <property type="term" value="F:oxidoreductase activity"/>
    <property type="evidence" value="ECO:0007669"/>
    <property type="project" value="InterPro"/>
</dbReference>
<dbReference type="EMBL" id="JAUORK010000012">
    <property type="protein sequence ID" value="MDO6672530.1"/>
    <property type="molecule type" value="Genomic_DNA"/>
</dbReference>
<evidence type="ECO:0000259" key="1">
    <source>
        <dbReference type="Pfam" id="PF01593"/>
    </source>
</evidence>
<gene>
    <name evidence="2" type="ORF">Q4535_10420</name>
</gene>
<dbReference type="AlphaFoldDB" id="A0AAP4WVW8"/>
<proteinExistence type="predicted"/>
<feature type="domain" description="Amine oxidase" evidence="1">
    <location>
        <begin position="115"/>
        <end position="388"/>
    </location>
</feature>
<dbReference type="PRINTS" id="PR00419">
    <property type="entry name" value="ADXRDTASE"/>
</dbReference>
<dbReference type="Pfam" id="PF13450">
    <property type="entry name" value="NAD_binding_8"/>
    <property type="match status" value="1"/>
</dbReference>
<dbReference type="InterPro" id="IPR002937">
    <property type="entry name" value="Amino_oxidase"/>
</dbReference>
<name>A0AAP4WVW8_9GAMM</name>
<dbReference type="PANTHER" id="PTHR16128:SF5">
    <property type="entry name" value="FAD_NAD(P)-BINDING OXIDOREDUCTASE FAMILY PROTEIN"/>
    <property type="match status" value="1"/>
</dbReference>
<dbReference type="Gene3D" id="3.90.660.10">
    <property type="match status" value="1"/>
</dbReference>
<dbReference type="Pfam" id="PF01593">
    <property type="entry name" value="Amino_oxidase"/>
    <property type="match status" value="1"/>
</dbReference>
<dbReference type="Proteomes" id="UP001170481">
    <property type="component" value="Unassembled WGS sequence"/>
</dbReference>
<dbReference type="Gene3D" id="3.50.50.60">
    <property type="entry name" value="FAD/NAD(P)-binding domain"/>
    <property type="match status" value="1"/>
</dbReference>
<protein>
    <submittedName>
        <fullName evidence="2">FAD-dependent oxidoreductase</fullName>
    </submittedName>
</protein>
<evidence type="ECO:0000313" key="2">
    <source>
        <dbReference type="EMBL" id="MDO6672530.1"/>
    </source>
</evidence>
<reference evidence="2" key="1">
    <citation type="submission" date="2023-07" db="EMBL/GenBank/DDBJ databases">
        <title>Genome content predicts the carbon catabolic preferences of heterotrophic bacteria.</title>
        <authorList>
            <person name="Gralka M."/>
        </authorList>
    </citation>
    <scope>NUCLEOTIDE SEQUENCE</scope>
    <source>
        <strain evidence="2">C2R13</strain>
    </source>
</reference>
<dbReference type="InterPro" id="IPR036188">
    <property type="entry name" value="FAD/NAD-bd_sf"/>
</dbReference>
<organism evidence="2 3">
    <name type="scientific">Cobetia amphilecti</name>
    <dbReference type="NCBI Taxonomy" id="1055104"/>
    <lineage>
        <taxon>Bacteria</taxon>
        <taxon>Pseudomonadati</taxon>
        <taxon>Pseudomonadota</taxon>
        <taxon>Gammaproteobacteria</taxon>
        <taxon>Oceanospirillales</taxon>
        <taxon>Halomonadaceae</taxon>
        <taxon>Cobetia</taxon>
    </lineage>
</organism>